<gene>
    <name evidence="3" type="ORF">OJAV_G00116380</name>
</gene>
<reference evidence="3 4" key="1">
    <citation type="submission" date="2018-11" db="EMBL/GenBank/DDBJ databases">
        <authorList>
            <person name="Lopez-Roques C."/>
            <person name="Donnadieu C."/>
            <person name="Bouchez O."/>
            <person name="Klopp C."/>
            <person name="Cabau C."/>
            <person name="Zahm M."/>
        </authorList>
    </citation>
    <scope>NUCLEOTIDE SEQUENCE [LARGE SCALE GENOMIC DNA]</scope>
    <source>
        <strain evidence="3">RS831</strain>
        <tissue evidence="3">Whole body</tissue>
    </source>
</reference>
<evidence type="ECO:0000259" key="2">
    <source>
        <dbReference type="Pfam" id="PF18658"/>
    </source>
</evidence>
<dbReference type="Proteomes" id="UP000283210">
    <property type="component" value="Chromosome 12"/>
</dbReference>
<feature type="compositionally biased region" description="Basic and acidic residues" evidence="1">
    <location>
        <begin position="54"/>
        <end position="71"/>
    </location>
</feature>
<accession>A0A437CRC5</accession>
<dbReference type="InterPro" id="IPR012337">
    <property type="entry name" value="RNaseH-like_sf"/>
</dbReference>
<reference evidence="3 4" key="2">
    <citation type="submission" date="2019-01" db="EMBL/GenBank/DDBJ databases">
        <title>A chromosome length genome reference of the Java medaka (oryzias javanicus).</title>
        <authorList>
            <person name="Herpin A."/>
            <person name="Takehana Y."/>
            <person name="Naruse K."/>
            <person name="Ansai S."/>
            <person name="Kawaguchi M."/>
        </authorList>
    </citation>
    <scope>NUCLEOTIDE SEQUENCE [LARGE SCALE GENOMIC DNA]</scope>
    <source>
        <strain evidence="3">RS831</strain>
        <tissue evidence="3">Whole body</tissue>
    </source>
</reference>
<dbReference type="PANTHER" id="PTHR45913:SF11">
    <property type="entry name" value="EPM2A-INTERACTING PROTEIN 1"/>
    <property type="match status" value="1"/>
</dbReference>
<dbReference type="AlphaFoldDB" id="A0A437CRC5"/>
<keyword evidence="4" id="KW-1185">Reference proteome</keyword>
<evidence type="ECO:0000313" key="3">
    <source>
        <dbReference type="EMBL" id="RVE65418.1"/>
    </source>
</evidence>
<evidence type="ECO:0000313" key="4">
    <source>
        <dbReference type="Proteomes" id="UP000283210"/>
    </source>
</evidence>
<sequence>MAKRKVDTEKRGFQTRWESEYMFTDVAGKPVCLLCGESVAVMKEYNLRRHHETKHADKNENMDMEQRQQKAEELKRGLKSRQGLFKKAKSQSEAAVKASFILAEEIAKSSRPFTEGDFIKDCMLKVCDEVCPDKRQLFLNVSLSRNTIAERIDLLSINLKEQLVKKGKDLIAYSLAVDESADISDIAQLSIFIRGVDSSLNVTEELLALRPMHGTTTGHDLYEEVSRCVNEMELPWQKLVGLTTDGAPAMCGHRSGLVAKIREKMQQENVTRELTAYHCIIHQESLCGKALKMEHVMRTITRAVNFIRAKGLNHRQFKAFLSELEAEHGDLPYHTEVRWLSQGKVLHRCFELREEICLFLENKGKDTTQLRDEGFLCEMTFLCDITSHLNAMNLQLQGRGRVISDMYSTVKAFQTKLTLWEAQMRKENLSHFPYCQTMKDQLSTSVFPTAEFADKISVLAAEFRRRFADFEAQKSRFALLSDPFAVDVESSPPTLQMELIELQCNDALKAKYAAVGAAEFARFLPDTMPQLRTQAAQTLSMFGSTYLCEQLFSLMKLNKTSHRSRLTAEHLQSVLRISSAQSLTPNIDELVEKMRHHQVSSASKK</sequence>
<dbReference type="SUPFAM" id="SSF53098">
    <property type="entry name" value="Ribonuclease H-like"/>
    <property type="match status" value="1"/>
</dbReference>
<name>A0A437CRC5_ORYJA</name>
<organism evidence="3 4">
    <name type="scientific">Oryzias javanicus</name>
    <name type="common">Javanese ricefish</name>
    <name type="synonym">Aplocheilus javanicus</name>
    <dbReference type="NCBI Taxonomy" id="123683"/>
    <lineage>
        <taxon>Eukaryota</taxon>
        <taxon>Metazoa</taxon>
        <taxon>Chordata</taxon>
        <taxon>Craniata</taxon>
        <taxon>Vertebrata</taxon>
        <taxon>Euteleostomi</taxon>
        <taxon>Actinopterygii</taxon>
        <taxon>Neopterygii</taxon>
        <taxon>Teleostei</taxon>
        <taxon>Neoteleostei</taxon>
        <taxon>Acanthomorphata</taxon>
        <taxon>Ovalentaria</taxon>
        <taxon>Atherinomorphae</taxon>
        <taxon>Beloniformes</taxon>
        <taxon>Adrianichthyidae</taxon>
        <taxon>Oryziinae</taxon>
        <taxon>Oryzias</taxon>
    </lineage>
</organism>
<proteinExistence type="predicted"/>
<feature type="domain" description="SPIN-DOC-like zinc-finger" evidence="2">
    <location>
        <begin position="14"/>
        <end position="73"/>
    </location>
</feature>
<evidence type="ECO:0000256" key="1">
    <source>
        <dbReference type="SAM" id="MobiDB-lite"/>
    </source>
</evidence>
<dbReference type="OrthoDB" id="10061052at2759"/>
<dbReference type="PANTHER" id="PTHR45913">
    <property type="entry name" value="EPM2A-INTERACTING PROTEIN 1"/>
    <property type="match status" value="1"/>
</dbReference>
<dbReference type="EMBL" id="CM012448">
    <property type="protein sequence ID" value="RVE65418.1"/>
    <property type="molecule type" value="Genomic_DNA"/>
</dbReference>
<feature type="region of interest" description="Disordered" evidence="1">
    <location>
        <begin position="51"/>
        <end position="71"/>
    </location>
</feature>
<protein>
    <recommendedName>
        <fullName evidence="2">SPIN-DOC-like zinc-finger domain-containing protein</fullName>
    </recommendedName>
</protein>
<dbReference type="Pfam" id="PF18658">
    <property type="entry name" value="zf-C2H2_12"/>
    <property type="match status" value="1"/>
</dbReference>
<dbReference type="InterPro" id="IPR040647">
    <property type="entry name" value="SPIN-DOC_Znf-C2H2"/>
</dbReference>